<evidence type="ECO:0000256" key="6">
    <source>
        <dbReference type="SAM" id="Phobius"/>
    </source>
</evidence>
<reference evidence="8 9" key="1">
    <citation type="submission" date="2016-07" db="EMBL/GenBank/DDBJ databases">
        <title>Pervasive Adenine N6-methylation of Active Genes in Fungi.</title>
        <authorList>
            <consortium name="DOE Joint Genome Institute"/>
            <person name="Mondo S.J."/>
            <person name="Dannebaum R.O."/>
            <person name="Kuo R.C."/>
            <person name="Labutti K."/>
            <person name="Haridas S."/>
            <person name="Kuo A."/>
            <person name="Salamov A."/>
            <person name="Ahrendt S.R."/>
            <person name="Lipzen A."/>
            <person name="Sullivan W."/>
            <person name="Andreopoulos W.B."/>
            <person name="Clum A."/>
            <person name="Lindquist E."/>
            <person name="Daum C."/>
            <person name="Ramamoorthy G.K."/>
            <person name="Gryganskyi A."/>
            <person name="Culley D."/>
            <person name="Magnuson J.K."/>
            <person name="James T.Y."/>
            <person name="O'Malley M.A."/>
            <person name="Stajich J.E."/>
            <person name="Spatafora J.W."/>
            <person name="Visel A."/>
            <person name="Grigoriev I.V."/>
        </authorList>
    </citation>
    <scope>NUCLEOTIDE SEQUENCE [LARGE SCALE GENOMIC DNA]</scope>
    <source>
        <strain evidence="8 9">NRRL 2496</strain>
    </source>
</reference>
<evidence type="ECO:0000256" key="2">
    <source>
        <dbReference type="ARBA" id="ARBA00022692"/>
    </source>
</evidence>
<dbReference type="AlphaFoldDB" id="A0A1X2H803"/>
<evidence type="ECO:0000256" key="5">
    <source>
        <dbReference type="SAM" id="MobiDB-lite"/>
    </source>
</evidence>
<feature type="transmembrane region" description="Helical" evidence="6">
    <location>
        <begin position="108"/>
        <end position="129"/>
    </location>
</feature>
<evidence type="ECO:0000313" key="8">
    <source>
        <dbReference type="EMBL" id="ORY94638.1"/>
    </source>
</evidence>
<evidence type="ECO:0000259" key="7">
    <source>
        <dbReference type="PROSITE" id="PS51469"/>
    </source>
</evidence>
<dbReference type="Gene3D" id="2.60.120.260">
    <property type="entry name" value="Galactose-binding domain-like"/>
    <property type="match status" value="1"/>
</dbReference>
<dbReference type="Pfam" id="PF07738">
    <property type="entry name" value="Sad1_UNC"/>
    <property type="match status" value="1"/>
</dbReference>
<dbReference type="InterPro" id="IPR012919">
    <property type="entry name" value="SUN_dom"/>
</dbReference>
<keyword evidence="9" id="KW-1185">Reference proteome</keyword>
<feature type="region of interest" description="Disordered" evidence="5">
    <location>
        <begin position="539"/>
        <end position="616"/>
    </location>
</feature>
<dbReference type="GO" id="GO:0043495">
    <property type="term" value="F:protein-membrane adaptor activity"/>
    <property type="evidence" value="ECO:0007669"/>
    <property type="project" value="TreeGrafter"/>
</dbReference>
<feature type="compositionally biased region" description="Polar residues" evidence="5">
    <location>
        <begin position="539"/>
        <end position="549"/>
    </location>
</feature>
<dbReference type="Proteomes" id="UP000242180">
    <property type="component" value="Unassembled WGS sequence"/>
</dbReference>
<sequence length="910" mass="102276">MGSSSNAEEAYEADADLRYLEEGIFWPWILPYAEQAYYWVLYFIFLVPFSIKETIFSMVYILDMAVCLLIVNPALFVLQRRGFFLNRRYNINPINRWYTEVRQPRSPLVPFLVIALCIYIWIILGYIHASMTYKLLEPYVPILASESFPFTTPTLFSSVLSFTGVLSTADYASPLRASTEFHEAAADAVTLEHMMALITDPPPESLSDERPPEDVWKVTAQQDKTTMKDAVPKASPDQPFADITEVYRTEAVTRHYVYVLDSITDSPPQYLRDKHSLEDMSEITAQQDRKSTKGPITKASPDQSLAAVSKDYKIQTAISHYAYALDRIEDAASQYLFGKHSRKDKWKKHEEVTRDMASIASSAKTPTPIAEMHDTEAVTAAFGYILDSTTDSPPRYFRDNRFLIDVDIHDKEATLDLLSTVDSTLVTPEKFDIHLAKAAATSFDYVLDTITNAVFQQVLDEQFSADMWQQDNRVIKTSTVESIQTSGAIAQTRETVAANLASDYTISSIFSKAISQYLLGKHFPADLSEDGETAMSDLVSTDDSAQTPPAISETKETVNAAPEPDHRRNSKTDGMPQSLDNHSPLWQQDEKPTKLSTVGPTGTPPGGSETRQTMESSVTFENTIDSVTDTVSQYLVDKYSPMDVWKAVAQQGKKAATDLISRIIRKQVMQFVEGDQEIFLAWIKAKIDEQCQQQQKDASTSNLDLMDTEAIVQETIRRLSLDILMKPDYALASRGANVIMSLTTATYIPDDGYVQSVLRAFFNFGLSSNLPLMALTPDTHVGSCWPMKGSQGSLGILLSTPVFVEGITIEYAGKELMVDQTSAPKDIVVYGLLNYKYGFFRDTYEKTRLGAATYDIHNNFTIQTFSFEMLRFSTFKAVLLQIESNWGNPDYTCLYRLNDDVQERPFLLVD</sequence>
<dbReference type="GO" id="GO:0005635">
    <property type="term" value="C:nuclear envelope"/>
    <property type="evidence" value="ECO:0007669"/>
    <property type="project" value="TreeGrafter"/>
</dbReference>
<evidence type="ECO:0000256" key="4">
    <source>
        <dbReference type="ARBA" id="ARBA00023136"/>
    </source>
</evidence>
<comment type="subcellular location">
    <subcellularLocation>
        <location evidence="1">Membrane</location>
    </subcellularLocation>
</comment>
<dbReference type="PROSITE" id="PS51469">
    <property type="entry name" value="SUN"/>
    <property type="match status" value="1"/>
</dbReference>
<protein>
    <submittedName>
        <fullName evidence="8">UNC-like C-terminal-domain-containing protein</fullName>
    </submittedName>
</protein>
<accession>A0A1X2H803</accession>
<dbReference type="InParanoid" id="A0A1X2H803"/>
<dbReference type="PANTHER" id="PTHR12911:SF8">
    <property type="entry name" value="KLAROID PROTEIN-RELATED"/>
    <property type="match status" value="1"/>
</dbReference>
<evidence type="ECO:0000313" key="9">
    <source>
        <dbReference type="Proteomes" id="UP000242180"/>
    </source>
</evidence>
<keyword evidence="3 6" id="KW-1133">Transmembrane helix</keyword>
<organism evidence="8 9">
    <name type="scientific">Syncephalastrum racemosum</name>
    <name type="common">Filamentous fungus</name>
    <dbReference type="NCBI Taxonomy" id="13706"/>
    <lineage>
        <taxon>Eukaryota</taxon>
        <taxon>Fungi</taxon>
        <taxon>Fungi incertae sedis</taxon>
        <taxon>Mucoromycota</taxon>
        <taxon>Mucoromycotina</taxon>
        <taxon>Mucoromycetes</taxon>
        <taxon>Mucorales</taxon>
        <taxon>Syncephalastraceae</taxon>
        <taxon>Syncephalastrum</taxon>
    </lineage>
</organism>
<feature type="transmembrane region" description="Helical" evidence="6">
    <location>
        <begin position="57"/>
        <end position="78"/>
    </location>
</feature>
<dbReference type="EMBL" id="MCGN01000007">
    <property type="protein sequence ID" value="ORY94638.1"/>
    <property type="molecule type" value="Genomic_DNA"/>
</dbReference>
<evidence type="ECO:0000256" key="3">
    <source>
        <dbReference type="ARBA" id="ARBA00022989"/>
    </source>
</evidence>
<evidence type="ECO:0000256" key="1">
    <source>
        <dbReference type="ARBA" id="ARBA00004370"/>
    </source>
</evidence>
<keyword evidence="2 6" id="KW-0812">Transmembrane</keyword>
<name>A0A1X2H803_SYNRA</name>
<feature type="domain" description="SUN" evidence="7">
    <location>
        <begin position="735"/>
        <end position="904"/>
    </location>
</feature>
<dbReference type="OrthoDB" id="342281at2759"/>
<dbReference type="InterPro" id="IPR045119">
    <property type="entry name" value="SUN1-5"/>
</dbReference>
<dbReference type="PANTHER" id="PTHR12911">
    <property type="entry name" value="SAD1/UNC-84-LIKE PROTEIN-RELATED"/>
    <property type="match status" value="1"/>
</dbReference>
<keyword evidence="4 6" id="KW-0472">Membrane</keyword>
<gene>
    <name evidence="8" type="ORF">BCR43DRAFT_516287</name>
</gene>
<dbReference type="GO" id="GO:0016020">
    <property type="term" value="C:membrane"/>
    <property type="evidence" value="ECO:0007669"/>
    <property type="project" value="UniProtKB-SubCell"/>
</dbReference>
<dbReference type="STRING" id="13706.A0A1X2H803"/>
<proteinExistence type="predicted"/>
<comment type="caution">
    <text evidence="8">The sequence shown here is derived from an EMBL/GenBank/DDBJ whole genome shotgun (WGS) entry which is preliminary data.</text>
</comment>